<dbReference type="Gene3D" id="3.40.30.10">
    <property type="entry name" value="Glutaredoxin"/>
    <property type="match status" value="1"/>
</dbReference>
<dbReference type="GO" id="GO:0010181">
    <property type="term" value="F:FMN binding"/>
    <property type="evidence" value="ECO:0007669"/>
    <property type="project" value="InterPro"/>
</dbReference>
<evidence type="ECO:0000256" key="1">
    <source>
        <dbReference type="ARBA" id="ARBA00007523"/>
    </source>
</evidence>
<sequence>MFRTHILVCGGTGCTSNNSMKIYDKLVEGIKREGLESEVHVTKTGCFGLCALGPIMIVYPEGAFYSQVKVEDVDEIIAEHIVKGRIVTRLLYTETVGDDGNIKALNDTQFYKKQMRLALRNCGVVNPEKIEEYIAYDGYQALGKVLTEMTPEEVIEEISKSGLRGRGGAGFPTGRKWQFARASKGDKKYVCCNADEGDPGAFMDRSILEGDPHAVIEAMAIAAYAIGSDQGYVYIRAEYPIAVQRLTIAIQQAREYGLLGKNIFGTDFCFDLDIRLGAGAFVCGEETALMTSIEGHRGEPRPRPPFPAVKGLFGKPTILNNVETYANVPQIILKGADWFSSIGTPKSRGTKVFALGGKIHNTGLVEIPMGTTLREIIYDIGGGCPNGKKFKAAQTGGPSGGCIPAHLIDTPIDYDNLIAIGSMMGSGGLIVMDEDNCMVDIAKFFLEFTVDESCGKCTPCRVGTKRLYELLCKVTDGTATMEDLDKMEELCYYIKENSLCGLGQTAPNPVLSTLHYFRDEYEAHVKEKRCPAGVCKKLLQYRIVADKCKGCTLCARNCPVGAISGTVKNPHVIDTGKCIKCGVCMEKCKFGAIVKA</sequence>
<dbReference type="Gene3D" id="3.40.50.11540">
    <property type="entry name" value="NADH-ubiquinone oxidoreductase 51kDa subunit"/>
    <property type="match status" value="1"/>
</dbReference>
<keyword evidence="8" id="KW-1185">Reference proteome</keyword>
<accession>A0A4Q2KBH9</accession>
<dbReference type="OrthoDB" id="9761899at2"/>
<dbReference type="RefSeq" id="WP_129225109.1">
    <property type="nucleotide sequence ID" value="NZ_SDOZ01000002.1"/>
</dbReference>
<keyword evidence="5" id="KW-0411">Iron-sulfur</keyword>
<gene>
    <name evidence="7" type="ORF">ESZ91_05985</name>
</gene>
<dbReference type="PROSITE" id="PS00198">
    <property type="entry name" value="4FE4S_FER_1"/>
    <property type="match status" value="1"/>
</dbReference>
<dbReference type="Pfam" id="PF13237">
    <property type="entry name" value="Fer4_10"/>
    <property type="match status" value="1"/>
</dbReference>
<dbReference type="InterPro" id="IPR037207">
    <property type="entry name" value="Nuop51_4Fe4S-bd_sf"/>
</dbReference>
<dbReference type="SUPFAM" id="SSF140490">
    <property type="entry name" value="Nqo1C-terminal domain-like"/>
    <property type="match status" value="1"/>
</dbReference>
<dbReference type="SUPFAM" id="SSF54862">
    <property type="entry name" value="4Fe-4S ferredoxins"/>
    <property type="match status" value="1"/>
</dbReference>
<comment type="similarity">
    <text evidence="1">Belongs to the complex I 51 kDa subunit family.</text>
</comment>
<dbReference type="PROSITE" id="PS51379">
    <property type="entry name" value="4FE4S_FER_2"/>
    <property type="match status" value="2"/>
</dbReference>
<keyword evidence="2" id="KW-0004">4Fe-4S</keyword>
<comment type="caution">
    <text evidence="7">The sequence shown here is derived from an EMBL/GenBank/DDBJ whole genome shotgun (WGS) entry which is preliminary data.</text>
</comment>
<dbReference type="Gene3D" id="3.30.70.20">
    <property type="match status" value="1"/>
</dbReference>
<dbReference type="SMART" id="SM00928">
    <property type="entry name" value="NADH_4Fe-4S"/>
    <property type="match status" value="1"/>
</dbReference>
<evidence type="ECO:0000256" key="3">
    <source>
        <dbReference type="ARBA" id="ARBA00022723"/>
    </source>
</evidence>
<evidence type="ECO:0000256" key="4">
    <source>
        <dbReference type="ARBA" id="ARBA00023004"/>
    </source>
</evidence>
<feature type="domain" description="4Fe-4S ferredoxin-type" evidence="6">
    <location>
        <begin position="569"/>
        <end position="596"/>
    </location>
</feature>
<dbReference type="Proteomes" id="UP000291269">
    <property type="component" value="Unassembled WGS sequence"/>
</dbReference>
<dbReference type="SUPFAM" id="SSF142984">
    <property type="entry name" value="Nqo1 middle domain-like"/>
    <property type="match status" value="1"/>
</dbReference>
<dbReference type="FunFam" id="1.20.1440.230:FF:000001">
    <property type="entry name" value="Mitochondrial NADH dehydrogenase flavoprotein 1"/>
    <property type="match status" value="1"/>
</dbReference>
<dbReference type="InterPro" id="IPR001949">
    <property type="entry name" value="NADH-UbQ_OxRdtase_51kDa_CS"/>
</dbReference>
<dbReference type="InterPro" id="IPR017900">
    <property type="entry name" value="4Fe4S_Fe_S_CS"/>
</dbReference>
<dbReference type="InterPro" id="IPR019575">
    <property type="entry name" value="Nuop51_4Fe4S-bd"/>
</dbReference>
<dbReference type="CDD" id="cd02980">
    <property type="entry name" value="TRX_Fd_family"/>
    <property type="match status" value="1"/>
</dbReference>
<dbReference type="FunFam" id="3.40.50.11540:FF:000001">
    <property type="entry name" value="NADH dehydrogenase [ubiquinone] flavoprotein 1, mitochondrial"/>
    <property type="match status" value="1"/>
</dbReference>
<dbReference type="Pfam" id="PF10589">
    <property type="entry name" value="NADH_4Fe-4S"/>
    <property type="match status" value="1"/>
</dbReference>
<dbReference type="Pfam" id="PF01257">
    <property type="entry name" value="2Fe-2S_thioredx"/>
    <property type="match status" value="1"/>
</dbReference>
<evidence type="ECO:0000256" key="2">
    <source>
        <dbReference type="ARBA" id="ARBA00022485"/>
    </source>
</evidence>
<dbReference type="InterPro" id="IPR017896">
    <property type="entry name" value="4Fe4S_Fe-S-bd"/>
</dbReference>
<dbReference type="Pfam" id="PF01512">
    <property type="entry name" value="Complex1_51K"/>
    <property type="match status" value="1"/>
</dbReference>
<name>A0A4Q2KBH9_9FIRM</name>
<dbReference type="Gene3D" id="3.10.20.600">
    <property type="match status" value="1"/>
</dbReference>
<organism evidence="7 8">
    <name type="scientific">Candidatus Borkfalkia ceftriaxoniphila</name>
    <dbReference type="NCBI Taxonomy" id="2508949"/>
    <lineage>
        <taxon>Bacteria</taxon>
        <taxon>Bacillati</taxon>
        <taxon>Bacillota</taxon>
        <taxon>Clostridia</taxon>
        <taxon>Christensenellales</taxon>
        <taxon>Christensenellaceae</taxon>
        <taxon>Candidatus Borkfalkia</taxon>
    </lineage>
</organism>
<dbReference type="SUPFAM" id="SSF142019">
    <property type="entry name" value="Nqo1 FMN-binding domain-like"/>
    <property type="match status" value="1"/>
</dbReference>
<dbReference type="Gene3D" id="1.20.1440.230">
    <property type="entry name" value="NADH-ubiquinone oxidoreductase 51kDa subunit, iron-sulphur binding domain"/>
    <property type="match status" value="1"/>
</dbReference>
<dbReference type="GO" id="GO:0046872">
    <property type="term" value="F:metal ion binding"/>
    <property type="evidence" value="ECO:0007669"/>
    <property type="project" value="UniProtKB-KW"/>
</dbReference>
<dbReference type="GO" id="GO:0051539">
    <property type="term" value="F:4 iron, 4 sulfur cluster binding"/>
    <property type="evidence" value="ECO:0007669"/>
    <property type="project" value="UniProtKB-KW"/>
</dbReference>
<feature type="domain" description="4Fe-4S ferredoxin-type" evidence="6">
    <location>
        <begin position="539"/>
        <end position="568"/>
    </location>
</feature>
<evidence type="ECO:0000313" key="8">
    <source>
        <dbReference type="Proteomes" id="UP000291269"/>
    </source>
</evidence>
<dbReference type="AlphaFoldDB" id="A0A4Q2KBH9"/>
<keyword evidence="3" id="KW-0479">Metal-binding</keyword>
<keyword evidence="4" id="KW-0408">Iron</keyword>
<protein>
    <submittedName>
        <fullName evidence="7">NADH-quinone oxidoreductase subunit NuoF</fullName>
    </submittedName>
</protein>
<dbReference type="PANTHER" id="PTHR43578:SF3">
    <property type="entry name" value="NADH-QUINONE OXIDOREDUCTASE SUBUNIT F"/>
    <property type="match status" value="1"/>
</dbReference>
<dbReference type="EMBL" id="SDOZ01000002">
    <property type="protein sequence ID" value="RXZ61935.1"/>
    <property type="molecule type" value="Genomic_DNA"/>
</dbReference>
<evidence type="ECO:0000259" key="6">
    <source>
        <dbReference type="PROSITE" id="PS51379"/>
    </source>
</evidence>
<evidence type="ECO:0000256" key="5">
    <source>
        <dbReference type="ARBA" id="ARBA00023014"/>
    </source>
</evidence>
<dbReference type="InterPro" id="IPR037225">
    <property type="entry name" value="Nuo51_FMN-bd_sf"/>
</dbReference>
<dbReference type="InterPro" id="IPR036249">
    <property type="entry name" value="Thioredoxin-like_sf"/>
</dbReference>
<evidence type="ECO:0000313" key="7">
    <source>
        <dbReference type="EMBL" id="RXZ61935.1"/>
    </source>
</evidence>
<dbReference type="Gene3D" id="6.10.250.1450">
    <property type="match status" value="1"/>
</dbReference>
<reference evidence="7 8" key="1">
    <citation type="journal article" date="2019" name="Gut">
        <title>Antibiotics-induced monodominance of a novel gut bacterial order.</title>
        <authorList>
            <person name="Hildebrand F."/>
            <person name="Moitinho-Silva L."/>
            <person name="Blasche S."/>
            <person name="Jahn M.T."/>
            <person name="Gossmann T.I."/>
            <person name="Heuerta-Cepas J."/>
            <person name="Hercog R."/>
            <person name="Luetge M."/>
            <person name="Bahram M."/>
            <person name="Pryszlak A."/>
            <person name="Alves R.J."/>
            <person name="Waszak S.M."/>
            <person name="Zhu A."/>
            <person name="Ye L."/>
            <person name="Costea P.I."/>
            <person name="Aalvink S."/>
            <person name="Belzer C."/>
            <person name="Forslund S.K."/>
            <person name="Sunagawa S."/>
            <person name="Hentschel U."/>
            <person name="Merten C."/>
            <person name="Patil K.R."/>
            <person name="Benes V."/>
            <person name="Bork P."/>
        </authorList>
    </citation>
    <scope>NUCLEOTIDE SEQUENCE [LARGE SCALE GENOMIC DNA]</scope>
    <source>
        <strain evidence="7 8">HDS1380</strain>
    </source>
</reference>
<dbReference type="PROSITE" id="PS00645">
    <property type="entry name" value="COMPLEX1_51K_2"/>
    <property type="match status" value="1"/>
</dbReference>
<dbReference type="InterPro" id="IPR011538">
    <property type="entry name" value="Nuo51_FMN-bd"/>
</dbReference>
<dbReference type="SUPFAM" id="SSF52833">
    <property type="entry name" value="Thioredoxin-like"/>
    <property type="match status" value="1"/>
</dbReference>
<dbReference type="PANTHER" id="PTHR43578">
    <property type="entry name" value="NADH-QUINONE OXIDOREDUCTASE SUBUNIT F"/>
    <property type="match status" value="1"/>
</dbReference>
<proteinExistence type="inferred from homology"/>
<dbReference type="GO" id="GO:0008137">
    <property type="term" value="F:NADH dehydrogenase (ubiquinone) activity"/>
    <property type="evidence" value="ECO:0007669"/>
    <property type="project" value="InterPro"/>
</dbReference>